<comment type="caution">
    <text evidence="1">The sequence shown here is derived from an EMBL/GenBank/DDBJ whole genome shotgun (WGS) entry which is preliminary data.</text>
</comment>
<protein>
    <submittedName>
        <fullName evidence="1">Uncharacterized protein</fullName>
    </submittedName>
</protein>
<keyword evidence="2" id="KW-1185">Reference proteome</keyword>
<evidence type="ECO:0000313" key="2">
    <source>
        <dbReference type="Proteomes" id="UP001367508"/>
    </source>
</evidence>
<gene>
    <name evidence="1" type="ORF">VNO77_04085</name>
</gene>
<dbReference type="EMBL" id="JAYMYQ010000001">
    <property type="protein sequence ID" value="KAK7361988.1"/>
    <property type="molecule type" value="Genomic_DNA"/>
</dbReference>
<proteinExistence type="predicted"/>
<dbReference type="AlphaFoldDB" id="A0AAN9N2E5"/>
<organism evidence="1 2">
    <name type="scientific">Canavalia gladiata</name>
    <name type="common">Sword bean</name>
    <name type="synonym">Dolichos gladiatus</name>
    <dbReference type="NCBI Taxonomy" id="3824"/>
    <lineage>
        <taxon>Eukaryota</taxon>
        <taxon>Viridiplantae</taxon>
        <taxon>Streptophyta</taxon>
        <taxon>Embryophyta</taxon>
        <taxon>Tracheophyta</taxon>
        <taxon>Spermatophyta</taxon>
        <taxon>Magnoliopsida</taxon>
        <taxon>eudicotyledons</taxon>
        <taxon>Gunneridae</taxon>
        <taxon>Pentapetalae</taxon>
        <taxon>rosids</taxon>
        <taxon>fabids</taxon>
        <taxon>Fabales</taxon>
        <taxon>Fabaceae</taxon>
        <taxon>Papilionoideae</taxon>
        <taxon>50 kb inversion clade</taxon>
        <taxon>NPAAA clade</taxon>
        <taxon>indigoferoid/millettioid clade</taxon>
        <taxon>Phaseoleae</taxon>
        <taxon>Canavalia</taxon>
    </lineage>
</organism>
<name>A0AAN9N2E5_CANGL</name>
<dbReference type="Proteomes" id="UP001367508">
    <property type="component" value="Unassembled WGS sequence"/>
</dbReference>
<sequence length="105" mass="11844">MRMRGRCAIVKIKRRQGELRELGGSHRCVFWGSGTAGGRDSLMVERPPLPLTVTTREGEAKRWKSFFELYVWKMNLVAGEDGITVVTDVGVMIFRVVLVRLGALH</sequence>
<reference evidence="1 2" key="1">
    <citation type="submission" date="2024-01" db="EMBL/GenBank/DDBJ databases">
        <title>The genomes of 5 underutilized Papilionoideae crops provide insights into root nodulation and disease resistanc.</title>
        <authorList>
            <person name="Jiang F."/>
        </authorList>
    </citation>
    <scope>NUCLEOTIDE SEQUENCE [LARGE SCALE GENOMIC DNA]</scope>
    <source>
        <strain evidence="1">LVBAO_FW01</strain>
        <tissue evidence="1">Leaves</tissue>
    </source>
</reference>
<accession>A0AAN9N2E5</accession>
<evidence type="ECO:0000313" key="1">
    <source>
        <dbReference type="EMBL" id="KAK7361988.1"/>
    </source>
</evidence>